<evidence type="ECO:0000256" key="3">
    <source>
        <dbReference type="ARBA" id="ARBA00022777"/>
    </source>
</evidence>
<dbReference type="PROSITE" id="PS00108">
    <property type="entry name" value="PROTEIN_KINASE_ST"/>
    <property type="match status" value="1"/>
</dbReference>
<dbReference type="InterPro" id="IPR008271">
    <property type="entry name" value="Ser/Thr_kinase_AS"/>
</dbReference>
<dbReference type="Pfam" id="PF00069">
    <property type="entry name" value="Pkinase"/>
    <property type="match status" value="1"/>
</dbReference>
<reference evidence="7 8" key="1">
    <citation type="submission" date="2019-02" db="EMBL/GenBank/DDBJ databases">
        <title>Deep-cultivation of Planctomycetes and their phenomic and genomic characterization uncovers novel biology.</title>
        <authorList>
            <person name="Wiegand S."/>
            <person name="Jogler M."/>
            <person name="Boedeker C."/>
            <person name="Pinto D."/>
            <person name="Vollmers J."/>
            <person name="Rivas-Marin E."/>
            <person name="Kohn T."/>
            <person name="Peeters S.H."/>
            <person name="Heuer A."/>
            <person name="Rast P."/>
            <person name="Oberbeckmann S."/>
            <person name="Bunk B."/>
            <person name="Jeske O."/>
            <person name="Meyerdierks A."/>
            <person name="Storesund J.E."/>
            <person name="Kallscheuer N."/>
            <person name="Luecker S."/>
            <person name="Lage O.M."/>
            <person name="Pohl T."/>
            <person name="Merkel B.J."/>
            <person name="Hornburger P."/>
            <person name="Mueller R.-W."/>
            <person name="Bruemmer F."/>
            <person name="Labrenz M."/>
            <person name="Spormann A.M."/>
            <person name="Op Den Camp H."/>
            <person name="Overmann J."/>
            <person name="Amann R."/>
            <person name="Jetten M.S.M."/>
            <person name="Mascher T."/>
            <person name="Medema M.H."/>
            <person name="Devos D.P."/>
            <person name="Kaster A.-K."/>
            <person name="Ovreas L."/>
            <person name="Rohde M."/>
            <person name="Galperin M.Y."/>
            <person name="Jogler C."/>
        </authorList>
    </citation>
    <scope>NUCLEOTIDE SEQUENCE [LARGE SCALE GENOMIC DNA]</scope>
    <source>
        <strain evidence="7 8">Pla108</strain>
    </source>
</reference>
<dbReference type="Gene3D" id="1.10.510.10">
    <property type="entry name" value="Transferase(Phosphotransferase) domain 1"/>
    <property type="match status" value="1"/>
</dbReference>
<evidence type="ECO:0000256" key="4">
    <source>
        <dbReference type="ARBA" id="ARBA00022840"/>
    </source>
</evidence>
<accession>A0A5C6AG69</accession>
<feature type="domain" description="Protein kinase" evidence="6">
    <location>
        <begin position="83"/>
        <end position="346"/>
    </location>
</feature>
<dbReference type="GO" id="GO:0005524">
    <property type="term" value="F:ATP binding"/>
    <property type="evidence" value="ECO:0007669"/>
    <property type="project" value="UniProtKB-KW"/>
</dbReference>
<dbReference type="InterPro" id="IPR000719">
    <property type="entry name" value="Prot_kinase_dom"/>
</dbReference>
<protein>
    <submittedName>
        <fullName evidence="7">Serine/threonine-protein kinase PrkC</fullName>
        <ecNumber evidence="7">2.7.11.1</ecNumber>
    </submittedName>
</protein>
<dbReference type="CDD" id="cd14014">
    <property type="entry name" value="STKc_PknB_like"/>
    <property type="match status" value="1"/>
</dbReference>
<gene>
    <name evidence="7" type="primary">prkC_7</name>
    <name evidence="7" type="ORF">Pla108_22160</name>
</gene>
<comment type="caution">
    <text evidence="7">The sequence shown here is derived from an EMBL/GenBank/DDBJ whole genome shotgun (WGS) entry which is preliminary data.</text>
</comment>
<keyword evidence="4" id="KW-0067">ATP-binding</keyword>
<dbReference type="AlphaFoldDB" id="A0A5C6AG69"/>
<dbReference type="EC" id="2.7.11.1" evidence="7"/>
<keyword evidence="1 7" id="KW-0808">Transferase</keyword>
<dbReference type="RefSeq" id="WP_146444945.1">
    <property type="nucleotide sequence ID" value="NZ_SJPR01000002.1"/>
</dbReference>
<sequence>MSSLSDLTTPTAVTPLTATIAASGLVEGLALHRAVSHVVTQRPTSPEDHDRRLGERLVETGVLNAWQVDQLRRGRTKFTLGPYQITDSIARGGMGHVFKAKHELLGRVEAVKVLPRGKSTPDAIASFRHEIRAQAALDHPNLVRVSYADREGDLYYLVTEFVPGIDLRRLIRRRGPLSESVAAWVVSQAAAAIDHAHRRGLVHRDVKPGNVLLTPTGGVKVTDLGLAWSLEGVTANDEVYAEGKIAGTSDYLAPEAIRYPNKVRPESDLYGLGCTLYYAVTGKVPFPGGTHADKLRRRLRDEPIEPQVINPDLSPAIVAIIRRAMSRQPEHRAASAAEMARSLAALTDAADRERLAVVVTEAVAKRSVADESAVRWASGEAEDLPETVGLPLHEIGPAFFPEPLPEIDLDQRPVPSEPAPVAEASALGRASNLPQRITWVSLGLTAAILLLSALRGLWS</sequence>
<evidence type="ECO:0000256" key="1">
    <source>
        <dbReference type="ARBA" id="ARBA00022679"/>
    </source>
</evidence>
<dbReference type="Gene3D" id="3.30.200.20">
    <property type="entry name" value="Phosphorylase Kinase, domain 1"/>
    <property type="match status" value="1"/>
</dbReference>
<keyword evidence="8" id="KW-1185">Reference proteome</keyword>
<dbReference type="PANTHER" id="PTHR43289:SF6">
    <property type="entry name" value="SERINE_THREONINE-PROTEIN KINASE NEKL-3"/>
    <property type="match status" value="1"/>
</dbReference>
<dbReference type="EMBL" id="SJPR01000002">
    <property type="protein sequence ID" value="TWT98061.1"/>
    <property type="molecule type" value="Genomic_DNA"/>
</dbReference>
<dbReference type="Proteomes" id="UP000317421">
    <property type="component" value="Unassembled WGS sequence"/>
</dbReference>
<name>A0A5C6AG69_9BACT</name>
<dbReference type="SUPFAM" id="SSF56112">
    <property type="entry name" value="Protein kinase-like (PK-like)"/>
    <property type="match status" value="1"/>
</dbReference>
<evidence type="ECO:0000313" key="7">
    <source>
        <dbReference type="EMBL" id="TWT98061.1"/>
    </source>
</evidence>
<organism evidence="7 8">
    <name type="scientific">Botrimarina colliarenosi</name>
    <dbReference type="NCBI Taxonomy" id="2528001"/>
    <lineage>
        <taxon>Bacteria</taxon>
        <taxon>Pseudomonadati</taxon>
        <taxon>Planctomycetota</taxon>
        <taxon>Planctomycetia</taxon>
        <taxon>Pirellulales</taxon>
        <taxon>Lacipirellulaceae</taxon>
        <taxon>Botrimarina</taxon>
    </lineage>
</organism>
<evidence type="ECO:0000256" key="5">
    <source>
        <dbReference type="SAM" id="Phobius"/>
    </source>
</evidence>
<dbReference type="GO" id="GO:0004674">
    <property type="term" value="F:protein serine/threonine kinase activity"/>
    <property type="evidence" value="ECO:0007669"/>
    <property type="project" value="UniProtKB-EC"/>
</dbReference>
<keyword evidence="5" id="KW-0472">Membrane</keyword>
<dbReference type="SMART" id="SM00220">
    <property type="entry name" value="S_TKc"/>
    <property type="match status" value="1"/>
</dbReference>
<dbReference type="OrthoDB" id="6111975at2"/>
<keyword evidence="3 7" id="KW-0418">Kinase</keyword>
<evidence type="ECO:0000256" key="2">
    <source>
        <dbReference type="ARBA" id="ARBA00022741"/>
    </source>
</evidence>
<evidence type="ECO:0000313" key="8">
    <source>
        <dbReference type="Proteomes" id="UP000317421"/>
    </source>
</evidence>
<keyword evidence="2" id="KW-0547">Nucleotide-binding</keyword>
<feature type="transmembrane region" description="Helical" evidence="5">
    <location>
        <begin position="437"/>
        <end position="458"/>
    </location>
</feature>
<dbReference type="PROSITE" id="PS50011">
    <property type="entry name" value="PROTEIN_KINASE_DOM"/>
    <property type="match status" value="1"/>
</dbReference>
<evidence type="ECO:0000259" key="6">
    <source>
        <dbReference type="PROSITE" id="PS50011"/>
    </source>
</evidence>
<proteinExistence type="predicted"/>
<keyword evidence="5" id="KW-0812">Transmembrane</keyword>
<dbReference type="PANTHER" id="PTHR43289">
    <property type="entry name" value="MITOGEN-ACTIVATED PROTEIN KINASE KINASE KINASE 20-RELATED"/>
    <property type="match status" value="1"/>
</dbReference>
<keyword evidence="5" id="KW-1133">Transmembrane helix</keyword>
<dbReference type="InterPro" id="IPR011009">
    <property type="entry name" value="Kinase-like_dom_sf"/>
</dbReference>